<name>A0A4S4FSM5_9MICO</name>
<dbReference type="RefSeq" id="WP_136424807.1">
    <property type="nucleotide sequence ID" value="NZ_SSSN01000009.1"/>
</dbReference>
<keyword evidence="2" id="KW-1185">Reference proteome</keyword>
<proteinExistence type="predicted"/>
<gene>
    <name evidence="1" type="ORF">E6C70_12160</name>
</gene>
<comment type="caution">
    <text evidence="1">The sequence shown here is derived from an EMBL/GenBank/DDBJ whole genome shotgun (WGS) entry which is preliminary data.</text>
</comment>
<evidence type="ECO:0000313" key="2">
    <source>
        <dbReference type="Proteomes" id="UP000307380"/>
    </source>
</evidence>
<dbReference type="EMBL" id="SSSN01000009">
    <property type="protein sequence ID" value="THG32506.1"/>
    <property type="molecule type" value="Genomic_DNA"/>
</dbReference>
<organism evidence="1 2">
    <name type="scientific">Orlajensenia flava</name>
    <dbReference type="NCBI Taxonomy" id="2565934"/>
    <lineage>
        <taxon>Bacteria</taxon>
        <taxon>Bacillati</taxon>
        <taxon>Actinomycetota</taxon>
        <taxon>Actinomycetes</taxon>
        <taxon>Micrococcales</taxon>
        <taxon>Microbacteriaceae</taxon>
        <taxon>Orlajensenia</taxon>
    </lineage>
</organism>
<sequence length="103" mass="11236">MNWWIVGGIVALVLLIWLASRLGWIDLSNKTRRGGPIGNAFGVVDEVFAPHRHEIEVQREKEAVLPVEKPIPGDGDLGIAAIAESDPDAAPDERFDGTVRIDV</sequence>
<accession>A0A4S4FSM5</accession>
<reference evidence="1 2" key="1">
    <citation type="submission" date="2019-04" db="EMBL/GenBank/DDBJ databases">
        <authorList>
            <person name="Jiang L."/>
        </authorList>
    </citation>
    <scope>NUCLEOTIDE SEQUENCE [LARGE SCALE GENOMIC DNA]</scope>
    <source>
        <strain evidence="1 2">YIM 131861</strain>
    </source>
</reference>
<dbReference type="Proteomes" id="UP000307380">
    <property type="component" value="Unassembled WGS sequence"/>
</dbReference>
<evidence type="ECO:0000313" key="1">
    <source>
        <dbReference type="EMBL" id="THG32506.1"/>
    </source>
</evidence>
<dbReference type="OrthoDB" id="4981285at2"/>
<dbReference type="AlphaFoldDB" id="A0A4S4FSM5"/>
<protein>
    <submittedName>
        <fullName evidence="1">Uncharacterized protein</fullName>
    </submittedName>
</protein>